<dbReference type="AlphaFoldDB" id="A0A5B7J8B7"/>
<dbReference type="Proteomes" id="UP000324222">
    <property type="component" value="Unassembled WGS sequence"/>
</dbReference>
<keyword evidence="6" id="KW-0804">Transcription</keyword>
<keyword evidence="3 8" id="KW-0240">DNA-directed RNA polymerase</keyword>
<dbReference type="Gene3D" id="2.40.270.10">
    <property type="entry name" value="DNA-directed RNA polymerase, subunit 2, domain 6"/>
    <property type="match status" value="1"/>
</dbReference>
<dbReference type="EC" id="2.7.7.6" evidence="2"/>
<keyword evidence="5" id="KW-0548">Nucleotidyltransferase</keyword>
<dbReference type="GO" id="GO:0003899">
    <property type="term" value="F:DNA-directed RNA polymerase activity"/>
    <property type="evidence" value="ECO:0007669"/>
    <property type="project" value="UniProtKB-EC"/>
</dbReference>
<reference evidence="8 9" key="1">
    <citation type="submission" date="2019-05" db="EMBL/GenBank/DDBJ databases">
        <title>Another draft genome of Portunus trituberculatus and its Hox gene families provides insights of decapod evolution.</title>
        <authorList>
            <person name="Jeong J.-H."/>
            <person name="Song I."/>
            <person name="Kim S."/>
            <person name="Choi T."/>
            <person name="Kim D."/>
            <person name="Ryu S."/>
            <person name="Kim W."/>
        </authorList>
    </citation>
    <scope>NUCLEOTIDE SEQUENCE [LARGE SCALE GENOMIC DNA]</scope>
    <source>
        <tissue evidence="8">Muscle</tissue>
    </source>
</reference>
<dbReference type="InterPro" id="IPR014724">
    <property type="entry name" value="RNA_pol_RPB2_OB-fold"/>
</dbReference>
<evidence type="ECO:0000259" key="7">
    <source>
        <dbReference type="Pfam" id="PF00562"/>
    </source>
</evidence>
<comment type="caution">
    <text evidence="8">The sequence shown here is derived from an EMBL/GenBank/DDBJ whole genome shotgun (WGS) entry which is preliminary data.</text>
</comment>
<evidence type="ECO:0000256" key="2">
    <source>
        <dbReference type="ARBA" id="ARBA00012418"/>
    </source>
</evidence>
<keyword evidence="9" id="KW-1185">Reference proteome</keyword>
<dbReference type="InterPro" id="IPR015712">
    <property type="entry name" value="DNA-dir_RNA_pol_su2"/>
</dbReference>
<protein>
    <recommendedName>
        <fullName evidence="2">DNA-directed RNA polymerase</fullName>
        <ecNumber evidence="2">2.7.7.6</ecNumber>
    </recommendedName>
</protein>
<keyword evidence="4" id="KW-0808">Transferase</keyword>
<dbReference type="OrthoDB" id="10248617at2759"/>
<dbReference type="GO" id="GO:0032549">
    <property type="term" value="F:ribonucleoside binding"/>
    <property type="evidence" value="ECO:0007669"/>
    <property type="project" value="InterPro"/>
</dbReference>
<evidence type="ECO:0000313" key="8">
    <source>
        <dbReference type="EMBL" id="MPC88634.1"/>
    </source>
</evidence>
<dbReference type="Gene3D" id="2.40.50.150">
    <property type="match status" value="1"/>
</dbReference>
<evidence type="ECO:0000256" key="5">
    <source>
        <dbReference type="ARBA" id="ARBA00022695"/>
    </source>
</evidence>
<accession>A0A5B7J8B7</accession>
<evidence type="ECO:0000256" key="3">
    <source>
        <dbReference type="ARBA" id="ARBA00022478"/>
    </source>
</evidence>
<organism evidence="8 9">
    <name type="scientific">Portunus trituberculatus</name>
    <name type="common">Swimming crab</name>
    <name type="synonym">Neptunus trituberculatus</name>
    <dbReference type="NCBI Taxonomy" id="210409"/>
    <lineage>
        <taxon>Eukaryota</taxon>
        <taxon>Metazoa</taxon>
        <taxon>Ecdysozoa</taxon>
        <taxon>Arthropoda</taxon>
        <taxon>Crustacea</taxon>
        <taxon>Multicrustacea</taxon>
        <taxon>Malacostraca</taxon>
        <taxon>Eumalacostraca</taxon>
        <taxon>Eucarida</taxon>
        <taxon>Decapoda</taxon>
        <taxon>Pleocyemata</taxon>
        <taxon>Brachyura</taxon>
        <taxon>Eubrachyura</taxon>
        <taxon>Portunoidea</taxon>
        <taxon>Portunidae</taxon>
        <taxon>Portuninae</taxon>
        <taxon>Portunus</taxon>
    </lineage>
</organism>
<proteinExistence type="inferred from homology"/>
<dbReference type="SUPFAM" id="SSF64484">
    <property type="entry name" value="beta and beta-prime subunits of DNA dependent RNA-polymerase"/>
    <property type="match status" value="1"/>
</dbReference>
<evidence type="ECO:0000256" key="1">
    <source>
        <dbReference type="ARBA" id="ARBA00006835"/>
    </source>
</evidence>
<gene>
    <name evidence="8" type="primary">Polr1b_1</name>
    <name evidence="8" type="ORF">E2C01_083550</name>
</gene>
<name>A0A5B7J8B7_PORTR</name>
<feature type="domain" description="DNA-directed RNA polymerase subunit 2 hybrid-binding" evidence="7">
    <location>
        <begin position="2"/>
        <end position="54"/>
    </location>
</feature>
<comment type="similarity">
    <text evidence="1">Belongs to the RNA polymerase beta chain family.</text>
</comment>
<dbReference type="GO" id="GO:0006351">
    <property type="term" value="P:DNA-templated transcription"/>
    <property type="evidence" value="ECO:0007669"/>
    <property type="project" value="InterPro"/>
</dbReference>
<dbReference type="InterPro" id="IPR037033">
    <property type="entry name" value="DNA-dir_RNAP_su2_hyb_sf"/>
</dbReference>
<sequence length="81" mass="9003">MEEFCMGFNAVVAIISYTGYDMEDAMVLNKCSMERGLAHGQIYKTEVVDLTLQEGISGRKQKLAEVSHLKVLGAFFHGLKC</sequence>
<dbReference type="EMBL" id="VSRR010078390">
    <property type="protein sequence ID" value="MPC88634.1"/>
    <property type="molecule type" value="Genomic_DNA"/>
</dbReference>
<dbReference type="Pfam" id="PF00562">
    <property type="entry name" value="RNA_pol_Rpb2_6"/>
    <property type="match status" value="1"/>
</dbReference>
<dbReference type="GO" id="GO:0003677">
    <property type="term" value="F:DNA binding"/>
    <property type="evidence" value="ECO:0007669"/>
    <property type="project" value="InterPro"/>
</dbReference>
<dbReference type="GO" id="GO:0000428">
    <property type="term" value="C:DNA-directed RNA polymerase complex"/>
    <property type="evidence" value="ECO:0007669"/>
    <property type="project" value="UniProtKB-KW"/>
</dbReference>
<dbReference type="InterPro" id="IPR007120">
    <property type="entry name" value="DNA-dir_RNAP_su2_dom"/>
</dbReference>
<dbReference type="PANTHER" id="PTHR20856">
    <property type="entry name" value="DNA-DIRECTED RNA POLYMERASE I SUBUNIT 2"/>
    <property type="match status" value="1"/>
</dbReference>
<evidence type="ECO:0000313" key="9">
    <source>
        <dbReference type="Proteomes" id="UP000324222"/>
    </source>
</evidence>
<evidence type="ECO:0000256" key="4">
    <source>
        <dbReference type="ARBA" id="ARBA00022679"/>
    </source>
</evidence>
<evidence type="ECO:0000256" key="6">
    <source>
        <dbReference type="ARBA" id="ARBA00023163"/>
    </source>
</evidence>